<organism evidence="2 3">
    <name type="scientific">Pygocentrus nattereri</name>
    <name type="common">Red-bellied piranha</name>
    <dbReference type="NCBI Taxonomy" id="42514"/>
    <lineage>
        <taxon>Eukaryota</taxon>
        <taxon>Metazoa</taxon>
        <taxon>Chordata</taxon>
        <taxon>Craniata</taxon>
        <taxon>Vertebrata</taxon>
        <taxon>Euteleostomi</taxon>
        <taxon>Actinopterygii</taxon>
        <taxon>Neopterygii</taxon>
        <taxon>Teleostei</taxon>
        <taxon>Ostariophysi</taxon>
        <taxon>Characiformes</taxon>
        <taxon>Characoidei</taxon>
        <taxon>Pygocentrus</taxon>
    </lineage>
</organism>
<dbReference type="Gene3D" id="2.30.29.30">
    <property type="entry name" value="Pleckstrin-homology domain (PH domain)/Phosphotyrosine-binding domain (PTB)"/>
    <property type="match status" value="1"/>
</dbReference>
<dbReference type="PANTHER" id="PTHR11202">
    <property type="entry name" value="SPROUTY-RELATED, EVH1 DOMAIN-CONTAINING PROTEIN FAMILY MEMBER"/>
    <property type="match status" value="1"/>
</dbReference>
<reference evidence="2" key="3">
    <citation type="submission" date="2025-09" db="UniProtKB">
        <authorList>
            <consortium name="Ensembl"/>
        </authorList>
    </citation>
    <scope>IDENTIFICATION</scope>
</reference>
<dbReference type="SUPFAM" id="SSF50729">
    <property type="entry name" value="PH domain-like"/>
    <property type="match status" value="1"/>
</dbReference>
<evidence type="ECO:0000313" key="2">
    <source>
        <dbReference type="Ensembl" id="ENSPNAP00000027334.2"/>
    </source>
</evidence>
<evidence type="ECO:0000259" key="1">
    <source>
        <dbReference type="SMART" id="SM00461"/>
    </source>
</evidence>
<reference evidence="2" key="2">
    <citation type="submission" date="2025-08" db="UniProtKB">
        <authorList>
            <consortium name="Ensembl"/>
        </authorList>
    </citation>
    <scope>IDENTIFICATION</scope>
</reference>
<dbReference type="InterPro" id="IPR011993">
    <property type="entry name" value="PH-like_dom_sf"/>
</dbReference>
<dbReference type="GO" id="GO:0030036">
    <property type="term" value="P:actin cytoskeleton organization"/>
    <property type="evidence" value="ECO:0007669"/>
    <property type="project" value="TreeGrafter"/>
</dbReference>
<dbReference type="InterPro" id="IPR000697">
    <property type="entry name" value="WH1/EVH1_dom"/>
</dbReference>
<feature type="domain" description="WH1" evidence="1">
    <location>
        <begin position="35"/>
        <end position="121"/>
    </location>
</feature>
<dbReference type="GO" id="GO:0001843">
    <property type="term" value="P:neural tube closure"/>
    <property type="evidence" value="ECO:0007669"/>
    <property type="project" value="TreeGrafter"/>
</dbReference>
<keyword evidence="3" id="KW-1185">Reference proteome</keyword>
<dbReference type="GeneTree" id="ENSGT00940000156765"/>
<dbReference type="GO" id="GO:0017124">
    <property type="term" value="F:SH3 domain binding"/>
    <property type="evidence" value="ECO:0007669"/>
    <property type="project" value="TreeGrafter"/>
</dbReference>
<name>A0A3B4DWI1_PYGNA</name>
<dbReference type="SMART" id="SM00461">
    <property type="entry name" value="WH1"/>
    <property type="match status" value="1"/>
</dbReference>
<dbReference type="PANTHER" id="PTHR11202:SF12">
    <property type="entry name" value="VASODILATOR-STIMULATED PHOSPHOPROTEIN"/>
    <property type="match status" value="1"/>
</dbReference>
<dbReference type="GO" id="GO:0005522">
    <property type="term" value="F:profilin binding"/>
    <property type="evidence" value="ECO:0007669"/>
    <property type="project" value="TreeGrafter"/>
</dbReference>
<dbReference type="Proteomes" id="UP001501920">
    <property type="component" value="Chromosome 7"/>
</dbReference>
<dbReference type="GO" id="GO:0007411">
    <property type="term" value="P:axon guidance"/>
    <property type="evidence" value="ECO:0007669"/>
    <property type="project" value="TreeGrafter"/>
</dbReference>
<dbReference type="Ensembl" id="ENSPNAT00000002829.2">
    <property type="protein sequence ID" value="ENSPNAP00000027334.2"/>
    <property type="gene ID" value="ENSPNAG00000033528.1"/>
</dbReference>
<dbReference type="STRING" id="42514.ENSPNAP00000027334"/>
<accession>A0A3B4DWI1</accession>
<protein>
    <recommendedName>
        <fullName evidence="1">WH1 domain-containing protein</fullName>
    </recommendedName>
</protein>
<proteinExistence type="predicted"/>
<sequence>MEYRNTSVIVFAAGKVLSLKCRSILIPLVFFSLFLSESSICQARATVMTYDDANKKWIPAGTGPQVFSRVQIYHNPSSNAFRVVGRKMQTDQQVRFNGQSLIIPINFRPCDLFHAHIRKSGFSQFFPKLLL</sequence>
<dbReference type="AlphaFoldDB" id="A0A3B4DWI1"/>
<reference evidence="2 3" key="1">
    <citation type="submission" date="2020-10" db="EMBL/GenBank/DDBJ databases">
        <title>Pygocentrus nattereri (red-bellied piranha) genome, fPygNat1, primary haplotype.</title>
        <authorList>
            <person name="Myers G."/>
            <person name="Meyer A."/>
            <person name="Karagic N."/>
            <person name="Pippel M."/>
            <person name="Winkler S."/>
            <person name="Tracey A."/>
            <person name="Wood J."/>
            <person name="Formenti G."/>
            <person name="Howe K."/>
            <person name="Fedrigo O."/>
            <person name="Jarvis E.D."/>
        </authorList>
    </citation>
    <scope>NUCLEOTIDE SEQUENCE [LARGE SCALE GENOMIC DNA]</scope>
</reference>
<evidence type="ECO:0000313" key="3">
    <source>
        <dbReference type="Proteomes" id="UP001501920"/>
    </source>
</evidence>
<dbReference type="Pfam" id="PF00568">
    <property type="entry name" value="WH1"/>
    <property type="match status" value="1"/>
</dbReference>
<dbReference type="GO" id="GO:0030838">
    <property type="term" value="P:positive regulation of actin filament polymerization"/>
    <property type="evidence" value="ECO:0007669"/>
    <property type="project" value="TreeGrafter"/>
</dbReference>